<dbReference type="RefSeq" id="WP_103202919.1">
    <property type="nucleotide sequence ID" value="NZ_CVTD020000017.1"/>
</dbReference>
<dbReference type="Gene3D" id="6.10.340.10">
    <property type="match status" value="1"/>
</dbReference>
<evidence type="ECO:0000256" key="1">
    <source>
        <dbReference type="ARBA" id="ARBA00000085"/>
    </source>
</evidence>
<accession>A0A0H5SH24</accession>
<dbReference type="InterPro" id="IPR005467">
    <property type="entry name" value="His_kinase_dom"/>
</dbReference>
<keyword evidence="6" id="KW-0418">Kinase</keyword>
<dbReference type="InterPro" id="IPR003660">
    <property type="entry name" value="HAMP_dom"/>
</dbReference>
<evidence type="ECO:0000313" key="13">
    <source>
        <dbReference type="Proteomes" id="UP000236497"/>
    </source>
</evidence>
<dbReference type="SMART" id="SM00388">
    <property type="entry name" value="HisKA"/>
    <property type="match status" value="1"/>
</dbReference>
<evidence type="ECO:0000259" key="11">
    <source>
        <dbReference type="PROSITE" id="PS50885"/>
    </source>
</evidence>
<evidence type="ECO:0000256" key="7">
    <source>
        <dbReference type="ARBA" id="ARBA00023012"/>
    </source>
</evidence>
<comment type="subcellular location">
    <subcellularLocation>
        <location evidence="2">Membrane</location>
    </subcellularLocation>
</comment>
<evidence type="ECO:0000256" key="3">
    <source>
        <dbReference type="ARBA" id="ARBA00012438"/>
    </source>
</evidence>
<dbReference type="SUPFAM" id="SSF55874">
    <property type="entry name" value="ATPase domain of HSP90 chaperone/DNA topoisomerase II/histidine kinase"/>
    <property type="match status" value="1"/>
</dbReference>
<evidence type="ECO:0000256" key="5">
    <source>
        <dbReference type="ARBA" id="ARBA00022679"/>
    </source>
</evidence>
<keyword evidence="9" id="KW-0472">Membrane</keyword>
<dbReference type="EMBL" id="CVTD020000017">
    <property type="protein sequence ID" value="CRZ34807.1"/>
    <property type="molecule type" value="Genomic_DNA"/>
</dbReference>
<dbReference type="PANTHER" id="PTHR45453:SF3">
    <property type="entry name" value="HISTIDINE KINASE"/>
    <property type="match status" value="1"/>
</dbReference>
<feature type="transmembrane region" description="Helical" evidence="9">
    <location>
        <begin position="183"/>
        <end position="202"/>
    </location>
</feature>
<comment type="catalytic activity">
    <reaction evidence="1">
        <text>ATP + protein L-histidine = ADP + protein N-phospho-L-histidine.</text>
        <dbReference type="EC" id="2.7.13.3"/>
    </reaction>
</comment>
<dbReference type="Pfam" id="PF02518">
    <property type="entry name" value="HATPase_c"/>
    <property type="match status" value="1"/>
</dbReference>
<dbReference type="SMART" id="SM00304">
    <property type="entry name" value="HAMP"/>
    <property type="match status" value="1"/>
</dbReference>
<feature type="coiled-coil region" evidence="8">
    <location>
        <begin position="244"/>
        <end position="275"/>
    </location>
</feature>
<evidence type="ECO:0000256" key="2">
    <source>
        <dbReference type="ARBA" id="ARBA00004370"/>
    </source>
</evidence>
<feature type="domain" description="Histidine kinase" evidence="10">
    <location>
        <begin position="285"/>
        <end position="500"/>
    </location>
</feature>
<keyword evidence="8" id="KW-0175">Coiled coil</keyword>
<gene>
    <name evidence="12" type="ORF">HHT355_1606</name>
</gene>
<dbReference type="GO" id="GO:0016036">
    <property type="term" value="P:cellular response to phosphate starvation"/>
    <property type="evidence" value="ECO:0007669"/>
    <property type="project" value="TreeGrafter"/>
</dbReference>
<reference evidence="12 13" key="1">
    <citation type="submission" date="2015-06" db="EMBL/GenBank/DDBJ databases">
        <authorList>
            <person name="Wibberg Daniel"/>
        </authorList>
    </citation>
    <scope>NUCLEOTIDE SEQUENCE [LARGE SCALE GENOMIC DNA]</scope>
    <source>
        <strain evidence="12 13">T3/55T</strain>
    </source>
</reference>
<dbReference type="SUPFAM" id="SSF158472">
    <property type="entry name" value="HAMP domain-like"/>
    <property type="match status" value="1"/>
</dbReference>
<dbReference type="CDD" id="cd06225">
    <property type="entry name" value="HAMP"/>
    <property type="match status" value="1"/>
</dbReference>
<dbReference type="Gene3D" id="1.10.287.130">
    <property type="match status" value="1"/>
</dbReference>
<dbReference type="FunFam" id="1.10.287.130:FF:000001">
    <property type="entry name" value="Two-component sensor histidine kinase"/>
    <property type="match status" value="1"/>
</dbReference>
<keyword evidence="13" id="KW-1185">Reference proteome</keyword>
<dbReference type="PANTHER" id="PTHR45453">
    <property type="entry name" value="PHOSPHATE REGULON SENSOR PROTEIN PHOR"/>
    <property type="match status" value="1"/>
</dbReference>
<feature type="transmembrane region" description="Helical" evidence="9">
    <location>
        <begin position="7"/>
        <end position="27"/>
    </location>
</feature>
<sequence length="500" mass="57671">MKHSIRFKLSVLLAALIAFTIFIPWFINRTFLSDYYLHCKVDKLEDVFYKVQDIYANSKEEIFLAEEDTLTMEKLSSSSDVNIYVLMSFAGAPVSSYPHPNDLGDREQYQIQSLIRDYMSRNANSKNRTVIEECENYVIYRLYDSRLDANYIDLIGLVDGNKVVFLRSNFESIQESVNLSNQFLGYVGLIAVIIGIIAMFIISSRFTKPILDLSNIAKRMADLDFEAKYPINRKDEIAELGASINILSDKLQKTISELKKANNELKNDIQKKIEIDEMRKEFLSNVSHELKTPISLIQGYAEGLMENVNEDEENRNFYCEVIIDEANKMNQLVKKLLTLNELEFGNNQVNFERFDIVQLIKSVLMSTEILFKQKNVTIHFEDYGPIYVWADEYLIEQVVTNYISNALNHVSGQNIIEIKLIPRGNVLRVAVFNTGQNIPEDELDKIWIKFYKVDKARTREYGGSGIGLSIVKAIMNSHNRECGVINRNMGVEFWFEVDLT</sequence>
<dbReference type="GO" id="GO:0000155">
    <property type="term" value="F:phosphorelay sensor kinase activity"/>
    <property type="evidence" value="ECO:0007669"/>
    <property type="project" value="InterPro"/>
</dbReference>
<dbReference type="EC" id="2.7.13.3" evidence="3"/>
<keyword evidence="7" id="KW-0902">Two-component regulatory system</keyword>
<dbReference type="SMART" id="SM00387">
    <property type="entry name" value="HATPase_c"/>
    <property type="match status" value="1"/>
</dbReference>
<dbReference type="InterPro" id="IPR050351">
    <property type="entry name" value="BphY/WalK/GraS-like"/>
</dbReference>
<dbReference type="GO" id="GO:0005886">
    <property type="term" value="C:plasma membrane"/>
    <property type="evidence" value="ECO:0007669"/>
    <property type="project" value="TreeGrafter"/>
</dbReference>
<evidence type="ECO:0000256" key="8">
    <source>
        <dbReference type="SAM" id="Coils"/>
    </source>
</evidence>
<keyword evidence="9" id="KW-1133">Transmembrane helix</keyword>
<dbReference type="InterPro" id="IPR036097">
    <property type="entry name" value="HisK_dim/P_sf"/>
</dbReference>
<proteinExistence type="predicted"/>
<dbReference type="OrthoDB" id="9762826at2"/>
<dbReference type="InterPro" id="IPR036890">
    <property type="entry name" value="HATPase_C_sf"/>
</dbReference>
<dbReference type="InterPro" id="IPR003594">
    <property type="entry name" value="HATPase_dom"/>
</dbReference>
<keyword evidence="4" id="KW-0597">Phosphoprotein</keyword>
<dbReference type="GO" id="GO:0004721">
    <property type="term" value="F:phosphoprotein phosphatase activity"/>
    <property type="evidence" value="ECO:0007669"/>
    <property type="project" value="TreeGrafter"/>
</dbReference>
<dbReference type="InterPro" id="IPR003661">
    <property type="entry name" value="HisK_dim/P_dom"/>
</dbReference>
<evidence type="ECO:0000259" key="10">
    <source>
        <dbReference type="PROSITE" id="PS50109"/>
    </source>
</evidence>
<evidence type="ECO:0000256" key="9">
    <source>
        <dbReference type="SAM" id="Phobius"/>
    </source>
</evidence>
<dbReference type="PROSITE" id="PS50885">
    <property type="entry name" value="HAMP"/>
    <property type="match status" value="1"/>
</dbReference>
<dbReference type="Pfam" id="PF00672">
    <property type="entry name" value="HAMP"/>
    <property type="match status" value="1"/>
</dbReference>
<feature type="domain" description="HAMP" evidence="11">
    <location>
        <begin position="204"/>
        <end position="256"/>
    </location>
</feature>
<dbReference type="PROSITE" id="PS50109">
    <property type="entry name" value="HIS_KIN"/>
    <property type="match status" value="1"/>
</dbReference>
<dbReference type="Pfam" id="PF00512">
    <property type="entry name" value="HisKA"/>
    <property type="match status" value="1"/>
</dbReference>
<protein>
    <recommendedName>
        <fullName evidence="3">histidine kinase</fullName>
        <ecNumber evidence="3">2.7.13.3</ecNumber>
    </recommendedName>
</protein>
<keyword evidence="9" id="KW-0812">Transmembrane</keyword>
<evidence type="ECO:0000256" key="4">
    <source>
        <dbReference type="ARBA" id="ARBA00022553"/>
    </source>
</evidence>
<organism evidence="12 13">
    <name type="scientific">Herbinix hemicellulosilytica</name>
    <dbReference type="NCBI Taxonomy" id="1564487"/>
    <lineage>
        <taxon>Bacteria</taxon>
        <taxon>Bacillati</taxon>
        <taxon>Bacillota</taxon>
        <taxon>Clostridia</taxon>
        <taxon>Lachnospirales</taxon>
        <taxon>Lachnospiraceae</taxon>
        <taxon>Herbinix</taxon>
    </lineage>
</organism>
<dbReference type="AlphaFoldDB" id="A0A0H5SH24"/>
<evidence type="ECO:0000313" key="12">
    <source>
        <dbReference type="EMBL" id="CRZ34807.1"/>
    </source>
</evidence>
<keyword evidence="5" id="KW-0808">Transferase</keyword>
<name>A0A0H5SH24_HERHM</name>
<dbReference type="Proteomes" id="UP000236497">
    <property type="component" value="Unassembled WGS sequence"/>
</dbReference>
<evidence type="ECO:0000256" key="6">
    <source>
        <dbReference type="ARBA" id="ARBA00022777"/>
    </source>
</evidence>
<dbReference type="CDD" id="cd00082">
    <property type="entry name" value="HisKA"/>
    <property type="match status" value="1"/>
</dbReference>
<dbReference type="SUPFAM" id="SSF47384">
    <property type="entry name" value="Homodimeric domain of signal transducing histidine kinase"/>
    <property type="match status" value="1"/>
</dbReference>
<dbReference type="Gene3D" id="3.30.565.10">
    <property type="entry name" value="Histidine kinase-like ATPase, C-terminal domain"/>
    <property type="match status" value="1"/>
</dbReference>